<reference evidence="1" key="2">
    <citation type="journal article" date="2023" name="IMA Fungus">
        <title>Comparative genomic study of the Penicillium genus elucidates a diverse pangenome and 15 lateral gene transfer events.</title>
        <authorList>
            <person name="Petersen C."/>
            <person name="Sorensen T."/>
            <person name="Nielsen M.R."/>
            <person name="Sondergaard T.E."/>
            <person name="Sorensen J.L."/>
            <person name="Fitzpatrick D.A."/>
            <person name="Frisvad J.C."/>
            <person name="Nielsen K.L."/>
        </authorList>
    </citation>
    <scope>NUCLEOTIDE SEQUENCE</scope>
    <source>
        <strain evidence="1">IBT 21472</strain>
    </source>
</reference>
<evidence type="ECO:0000313" key="1">
    <source>
        <dbReference type="EMBL" id="KAJ5325088.1"/>
    </source>
</evidence>
<name>A0A9W9HJ55_9EURO</name>
<gene>
    <name evidence="1" type="ORF">N7476_003688</name>
</gene>
<reference evidence="1" key="1">
    <citation type="submission" date="2022-12" db="EMBL/GenBank/DDBJ databases">
        <authorList>
            <person name="Petersen C."/>
        </authorList>
    </citation>
    <scope>NUCLEOTIDE SEQUENCE</scope>
    <source>
        <strain evidence="1">IBT 21472</strain>
    </source>
</reference>
<comment type="caution">
    <text evidence="1">The sequence shown here is derived from an EMBL/GenBank/DDBJ whole genome shotgun (WGS) entry which is preliminary data.</text>
</comment>
<sequence length="105" mass="11559">MAKIGAISLYEGADSEPLRVMPRQWELMLRASNDWGTADFIHEIHHKKVNAKATLVWIVGNKRETDKCSHCNQKNSCGSFTAYVTVDGINGGAGANCIRGNQIKI</sequence>
<protein>
    <submittedName>
        <fullName evidence="1">Uncharacterized protein</fullName>
    </submittedName>
</protein>
<keyword evidence="2" id="KW-1185">Reference proteome</keyword>
<accession>A0A9W9HJ55</accession>
<dbReference type="Proteomes" id="UP001147746">
    <property type="component" value="Unassembled WGS sequence"/>
</dbReference>
<organism evidence="1 2">
    <name type="scientific">Penicillium atrosanguineum</name>
    <dbReference type="NCBI Taxonomy" id="1132637"/>
    <lineage>
        <taxon>Eukaryota</taxon>
        <taxon>Fungi</taxon>
        <taxon>Dikarya</taxon>
        <taxon>Ascomycota</taxon>
        <taxon>Pezizomycotina</taxon>
        <taxon>Eurotiomycetes</taxon>
        <taxon>Eurotiomycetidae</taxon>
        <taxon>Eurotiales</taxon>
        <taxon>Aspergillaceae</taxon>
        <taxon>Penicillium</taxon>
    </lineage>
</organism>
<dbReference type="EMBL" id="JAPZBO010000002">
    <property type="protein sequence ID" value="KAJ5325088.1"/>
    <property type="molecule type" value="Genomic_DNA"/>
</dbReference>
<dbReference type="AlphaFoldDB" id="A0A9W9HJ55"/>
<evidence type="ECO:0000313" key="2">
    <source>
        <dbReference type="Proteomes" id="UP001147746"/>
    </source>
</evidence>
<proteinExistence type="predicted"/>